<gene>
    <name evidence="2" type="ORF">BDV33DRAFT_84993</name>
</gene>
<keyword evidence="3" id="KW-1185">Reference proteome</keyword>
<protein>
    <submittedName>
        <fullName evidence="2">Uncharacterized protein</fullName>
    </submittedName>
</protein>
<name>A0A5N6EUH1_9EURO</name>
<dbReference type="EMBL" id="ML733423">
    <property type="protein sequence ID" value="KAB8221148.1"/>
    <property type="molecule type" value="Genomic_DNA"/>
</dbReference>
<organism evidence="2 3">
    <name type="scientific">Aspergillus novoparasiticus</name>
    <dbReference type="NCBI Taxonomy" id="986946"/>
    <lineage>
        <taxon>Eukaryota</taxon>
        <taxon>Fungi</taxon>
        <taxon>Dikarya</taxon>
        <taxon>Ascomycota</taxon>
        <taxon>Pezizomycotina</taxon>
        <taxon>Eurotiomycetes</taxon>
        <taxon>Eurotiomycetidae</taxon>
        <taxon>Eurotiales</taxon>
        <taxon>Aspergillaceae</taxon>
        <taxon>Aspergillus</taxon>
        <taxon>Aspergillus subgen. Circumdati</taxon>
    </lineage>
</organism>
<dbReference type="AlphaFoldDB" id="A0A5N6EUH1"/>
<accession>A0A5N6EUH1</accession>
<evidence type="ECO:0000313" key="3">
    <source>
        <dbReference type="Proteomes" id="UP000326799"/>
    </source>
</evidence>
<feature type="region of interest" description="Disordered" evidence="1">
    <location>
        <begin position="58"/>
        <end position="82"/>
    </location>
</feature>
<reference evidence="2 3" key="1">
    <citation type="submission" date="2019-04" db="EMBL/GenBank/DDBJ databases">
        <title>Fungal friends and foes A comparative genomics study of 23 Aspergillus species from section Flavi.</title>
        <authorList>
            <consortium name="DOE Joint Genome Institute"/>
            <person name="Kjaerbolling I."/>
            <person name="Vesth T.C."/>
            <person name="Frisvad J.C."/>
            <person name="Nybo J.L."/>
            <person name="Theobald S."/>
            <person name="Kildgaard S."/>
            <person name="Petersen T.I."/>
            <person name="Kuo A."/>
            <person name="Sato A."/>
            <person name="Lyhne E.K."/>
            <person name="Kogle M.E."/>
            <person name="Wiebenga A."/>
            <person name="Kun R.S."/>
            <person name="Lubbers R.J."/>
            <person name="Makela M.R."/>
            <person name="Barry K."/>
            <person name="Chovatia M."/>
            <person name="Clum A."/>
            <person name="Daum C."/>
            <person name="Haridas S."/>
            <person name="He G."/>
            <person name="LaButti K."/>
            <person name="Lipzen A."/>
            <person name="Mondo S."/>
            <person name="Pangilinan J."/>
            <person name="Riley R."/>
            <person name="Salamov A."/>
            <person name="Simmons B.A."/>
            <person name="Magnuson J.K."/>
            <person name="Henrissat B."/>
            <person name="Mortensen U.H."/>
            <person name="Larsen T.O."/>
            <person name="De vries R.P."/>
            <person name="Grigoriev I.V."/>
            <person name="Machida M."/>
            <person name="Baker S.E."/>
            <person name="Andersen M.R."/>
        </authorList>
    </citation>
    <scope>NUCLEOTIDE SEQUENCE [LARGE SCALE GENOMIC DNA]</scope>
    <source>
        <strain evidence="2 3">CBS 126849</strain>
    </source>
</reference>
<evidence type="ECO:0000313" key="2">
    <source>
        <dbReference type="EMBL" id="KAB8221148.1"/>
    </source>
</evidence>
<feature type="compositionally biased region" description="Polar residues" evidence="1">
    <location>
        <begin position="65"/>
        <end position="82"/>
    </location>
</feature>
<sequence>MSRGRVFPSNESKQLLAILTHSASNVSTKAPGSPGEPLLQKVESPTYFSPLERTSISGSEPLFHRTTSTMSSNPRLSTQHTGLSSRTYIIEHVLQEEGSPSRQVYVIFEHFRSSFNSGLEGLAPCSD</sequence>
<proteinExistence type="predicted"/>
<dbReference type="Proteomes" id="UP000326799">
    <property type="component" value="Unassembled WGS sequence"/>
</dbReference>
<evidence type="ECO:0000256" key="1">
    <source>
        <dbReference type="SAM" id="MobiDB-lite"/>
    </source>
</evidence>